<evidence type="ECO:0000313" key="1">
    <source>
        <dbReference type="EMBL" id="SAK83605.1"/>
    </source>
</evidence>
<organism evidence="1 2">
    <name type="scientific">Caballeronia fortuita</name>
    <dbReference type="NCBI Taxonomy" id="1777138"/>
    <lineage>
        <taxon>Bacteria</taxon>
        <taxon>Pseudomonadati</taxon>
        <taxon>Pseudomonadota</taxon>
        <taxon>Betaproteobacteria</taxon>
        <taxon>Burkholderiales</taxon>
        <taxon>Burkholderiaceae</taxon>
        <taxon>Caballeronia</taxon>
    </lineage>
</organism>
<gene>
    <name evidence="1" type="ORF">AWB77_04304</name>
</gene>
<dbReference type="AlphaFoldDB" id="A0A158CML8"/>
<name>A0A158CML8_9BURK</name>
<dbReference type="EMBL" id="FCNX02000011">
    <property type="protein sequence ID" value="SAK83605.1"/>
    <property type="molecule type" value="Genomic_DNA"/>
</dbReference>
<dbReference type="Proteomes" id="UP000054903">
    <property type="component" value="Unassembled WGS sequence"/>
</dbReference>
<sequence length="81" mass="9227">MSAGSLSVLWLKTLCESCAMKSRARAPLYALIARFSGHFGHLTFQMPGQVNSYSFFSRRFMYSLPAILLSRLRLLWVLRPA</sequence>
<comment type="caution">
    <text evidence="1">The sequence shown here is derived from an EMBL/GenBank/DDBJ whole genome shotgun (WGS) entry which is preliminary data.</text>
</comment>
<keyword evidence="2" id="KW-1185">Reference proteome</keyword>
<protein>
    <submittedName>
        <fullName evidence="1">Uncharacterized protein</fullName>
    </submittedName>
</protein>
<reference evidence="1" key="1">
    <citation type="submission" date="2016-01" db="EMBL/GenBank/DDBJ databases">
        <authorList>
            <person name="Peeters C."/>
        </authorList>
    </citation>
    <scope>NUCLEOTIDE SEQUENCE</scope>
    <source>
        <strain evidence="1">LMG 29320</strain>
    </source>
</reference>
<accession>A0A158CML8</accession>
<proteinExistence type="predicted"/>
<evidence type="ECO:0000313" key="2">
    <source>
        <dbReference type="Proteomes" id="UP000054903"/>
    </source>
</evidence>